<dbReference type="EC" id="5.3.1.12" evidence="4 7"/>
<name>A0A9D0Z7P2_9FIRM</name>
<evidence type="ECO:0000256" key="5">
    <source>
        <dbReference type="ARBA" id="ARBA00020555"/>
    </source>
</evidence>
<dbReference type="InterPro" id="IPR032466">
    <property type="entry name" value="Metal_Hydrolase"/>
</dbReference>
<evidence type="ECO:0000256" key="7">
    <source>
        <dbReference type="HAMAP-Rule" id="MF_00675"/>
    </source>
</evidence>
<proteinExistence type="inferred from homology"/>
<organism evidence="8 9">
    <name type="scientific">Candidatus Onthenecus intestinigallinarum</name>
    <dbReference type="NCBI Taxonomy" id="2840875"/>
    <lineage>
        <taxon>Bacteria</taxon>
        <taxon>Bacillati</taxon>
        <taxon>Bacillota</taxon>
        <taxon>Clostridia</taxon>
        <taxon>Eubacteriales</taxon>
        <taxon>Candidatus Onthenecus</taxon>
    </lineage>
</organism>
<dbReference type="InterPro" id="IPR003766">
    <property type="entry name" value="Uronate_isomerase"/>
</dbReference>
<dbReference type="PANTHER" id="PTHR30068">
    <property type="entry name" value="URONATE ISOMERASE"/>
    <property type="match status" value="1"/>
</dbReference>
<comment type="catalytic activity">
    <reaction evidence="7">
        <text>aldehydo-D-galacturonate = keto-D-tagaturonate</text>
        <dbReference type="Rhea" id="RHEA:27702"/>
        <dbReference type="ChEBI" id="CHEBI:12952"/>
        <dbReference type="ChEBI" id="CHEBI:17886"/>
    </reaction>
</comment>
<evidence type="ECO:0000313" key="9">
    <source>
        <dbReference type="Proteomes" id="UP000886887"/>
    </source>
</evidence>
<reference evidence="8" key="1">
    <citation type="submission" date="2020-10" db="EMBL/GenBank/DDBJ databases">
        <authorList>
            <person name="Gilroy R."/>
        </authorList>
    </citation>
    <scope>NUCLEOTIDE SEQUENCE</scope>
    <source>
        <strain evidence="8">ChiSxjej2B14-6234</strain>
    </source>
</reference>
<dbReference type="PANTHER" id="PTHR30068:SF4">
    <property type="entry name" value="URONATE ISOMERASE"/>
    <property type="match status" value="1"/>
</dbReference>
<dbReference type="SUPFAM" id="SSF51556">
    <property type="entry name" value="Metallo-dependent hydrolases"/>
    <property type="match status" value="1"/>
</dbReference>
<evidence type="ECO:0000256" key="1">
    <source>
        <dbReference type="ARBA" id="ARBA00001165"/>
    </source>
</evidence>
<keyword evidence="6 7" id="KW-0413">Isomerase</keyword>
<comment type="similarity">
    <text evidence="3 7">Belongs to the metallo-dependent hydrolases superfamily. Uronate isomerase family.</text>
</comment>
<dbReference type="Gene3D" id="3.20.20.140">
    <property type="entry name" value="Metal-dependent hydrolases"/>
    <property type="match status" value="1"/>
</dbReference>
<evidence type="ECO:0000256" key="2">
    <source>
        <dbReference type="ARBA" id="ARBA00004892"/>
    </source>
</evidence>
<protein>
    <recommendedName>
        <fullName evidence="5 7">Uronate isomerase</fullName>
        <ecNumber evidence="4 7">5.3.1.12</ecNumber>
    </recommendedName>
    <alternativeName>
        <fullName evidence="7">Glucuronate isomerase</fullName>
    </alternativeName>
    <alternativeName>
        <fullName evidence="7">Uronic isomerase</fullName>
    </alternativeName>
</protein>
<comment type="caution">
    <text evidence="8">The sequence shown here is derived from an EMBL/GenBank/DDBJ whole genome shotgun (WGS) entry which is preliminary data.</text>
</comment>
<dbReference type="EMBL" id="DVFJ01000002">
    <property type="protein sequence ID" value="HIQ70721.1"/>
    <property type="molecule type" value="Genomic_DNA"/>
</dbReference>
<dbReference type="GO" id="GO:0008880">
    <property type="term" value="F:glucuronate isomerase activity"/>
    <property type="evidence" value="ECO:0007669"/>
    <property type="project" value="UniProtKB-UniRule"/>
</dbReference>
<evidence type="ECO:0000256" key="3">
    <source>
        <dbReference type="ARBA" id="ARBA00008397"/>
    </source>
</evidence>
<comment type="pathway">
    <text evidence="2 7">Carbohydrate metabolism; pentose and glucuronate interconversion.</text>
</comment>
<evidence type="ECO:0000256" key="6">
    <source>
        <dbReference type="ARBA" id="ARBA00023235"/>
    </source>
</evidence>
<evidence type="ECO:0000256" key="4">
    <source>
        <dbReference type="ARBA" id="ARBA00012546"/>
    </source>
</evidence>
<dbReference type="Pfam" id="PF02614">
    <property type="entry name" value="UxaC"/>
    <property type="match status" value="1"/>
</dbReference>
<dbReference type="GO" id="GO:0019698">
    <property type="term" value="P:D-galacturonate catabolic process"/>
    <property type="evidence" value="ECO:0007669"/>
    <property type="project" value="TreeGrafter"/>
</dbReference>
<evidence type="ECO:0000313" key="8">
    <source>
        <dbReference type="EMBL" id="HIQ70721.1"/>
    </source>
</evidence>
<comment type="catalytic activity">
    <reaction evidence="1 7">
        <text>D-glucuronate = D-fructuronate</text>
        <dbReference type="Rhea" id="RHEA:13049"/>
        <dbReference type="ChEBI" id="CHEBI:58720"/>
        <dbReference type="ChEBI" id="CHEBI:59863"/>
        <dbReference type="EC" id="5.3.1.12"/>
    </reaction>
</comment>
<dbReference type="GO" id="GO:0042840">
    <property type="term" value="P:D-glucuronate catabolic process"/>
    <property type="evidence" value="ECO:0007669"/>
    <property type="project" value="TreeGrafter"/>
</dbReference>
<reference evidence="8" key="2">
    <citation type="journal article" date="2021" name="PeerJ">
        <title>Extensive microbial diversity within the chicken gut microbiome revealed by metagenomics and culture.</title>
        <authorList>
            <person name="Gilroy R."/>
            <person name="Ravi A."/>
            <person name="Getino M."/>
            <person name="Pursley I."/>
            <person name="Horton D.L."/>
            <person name="Alikhan N.F."/>
            <person name="Baker D."/>
            <person name="Gharbi K."/>
            <person name="Hall N."/>
            <person name="Watson M."/>
            <person name="Adriaenssens E.M."/>
            <person name="Foster-Nyarko E."/>
            <person name="Jarju S."/>
            <person name="Secka A."/>
            <person name="Antonio M."/>
            <person name="Oren A."/>
            <person name="Chaudhuri R.R."/>
            <person name="La Ragione R."/>
            <person name="Hildebrand F."/>
            <person name="Pallen M.J."/>
        </authorList>
    </citation>
    <scope>NUCLEOTIDE SEQUENCE</scope>
    <source>
        <strain evidence="8">ChiSxjej2B14-6234</strain>
    </source>
</reference>
<sequence length="468" mass="53305">MKEFMDKDFLLSTDTARKLYKAARDMPIFDYHCHLSPREIYENIQFRNIGHLMLGGDHYKWRAMRANGVPEALCCAAGDDWEKFLSFAGTLKYAIGNPLYHWTHLELRRVFGITDVLTEKSAKAIWDKANAMLQTDDFRCRRLIEKFNVKVICTTDDPCDDLHYHKLLAQDRSFKVRVLPAFRPDKAVRIEDPGFVQYVTQLGRLTGKGALNLQDMLASLEARVAYFHETGARVSDHGLDTVPYAEPDYALAQEAYRKALSGEALSPLERDTYKTCVLRSLGRMYAARGWVMQYHIGALRNNNTRMLQRLGADVGCDSSADAPVAANLARLLDVLERENALPKTILYCLNPRENYTLATMTGNFQTGGVPGKIQFGAGWWFADQKPGMIDQMTALATQGLLGRFVGMLTDSRSFISYTRHEYFRRILCDMIGRWVEEGEYPADMDTLKQLVRGICYENAVEYFGIDVR</sequence>
<dbReference type="HAMAP" id="MF_00675">
    <property type="entry name" value="UxaC"/>
    <property type="match status" value="1"/>
</dbReference>
<gene>
    <name evidence="7 8" type="primary">uxaC</name>
    <name evidence="8" type="ORF">IAB73_00670</name>
</gene>
<dbReference type="NCBIfam" id="NF002794">
    <property type="entry name" value="PRK02925.1"/>
    <property type="match status" value="1"/>
</dbReference>
<dbReference type="AlphaFoldDB" id="A0A9D0Z7P2"/>
<dbReference type="Gene3D" id="1.10.2020.10">
    <property type="entry name" value="uronate isomerase, domain 2, chain A"/>
    <property type="match status" value="1"/>
</dbReference>
<dbReference type="Proteomes" id="UP000886887">
    <property type="component" value="Unassembled WGS sequence"/>
</dbReference>
<accession>A0A9D0Z7P2</accession>